<evidence type="ECO:0000313" key="2">
    <source>
        <dbReference type="Proteomes" id="UP000235392"/>
    </source>
</evidence>
<dbReference type="EMBL" id="PGCI01000618">
    <property type="protein sequence ID" value="PLW24027.1"/>
    <property type="molecule type" value="Genomic_DNA"/>
</dbReference>
<accession>A0A2N5TEU2</accession>
<organism evidence="1 2">
    <name type="scientific">Puccinia coronata f. sp. avenae</name>
    <dbReference type="NCBI Taxonomy" id="200324"/>
    <lineage>
        <taxon>Eukaryota</taxon>
        <taxon>Fungi</taxon>
        <taxon>Dikarya</taxon>
        <taxon>Basidiomycota</taxon>
        <taxon>Pucciniomycotina</taxon>
        <taxon>Pucciniomycetes</taxon>
        <taxon>Pucciniales</taxon>
        <taxon>Pucciniaceae</taxon>
        <taxon>Puccinia</taxon>
    </lineage>
</organism>
<gene>
    <name evidence="1" type="ORF">PCASD_14923</name>
</gene>
<protein>
    <submittedName>
        <fullName evidence="1">Uncharacterized protein</fullName>
    </submittedName>
</protein>
<dbReference type="Proteomes" id="UP000235392">
    <property type="component" value="Unassembled WGS sequence"/>
</dbReference>
<sequence>MYQPSVQVIPAERAVQPAHPAGTCTSRASRSACSPGWYLYQPSEQLSLLTRLVPVPAERAGQPAHLAGTCTSRASSLACSPGWYLYQPSEQVSLLTWLVPVPAERAGQPAHLADTCTSRASRSACSLAWYSIKRVSLLAKPHVHLLSKGLRLFTKSPWRAGVHLFTRSPWLAGVCVPALRGSRREGVSLLAEAPGEQVCTCLPGLPVGRFLPACRGSR</sequence>
<dbReference type="AlphaFoldDB" id="A0A2N5TEU2"/>
<name>A0A2N5TEU2_9BASI</name>
<comment type="caution">
    <text evidence="1">The sequence shown here is derived from an EMBL/GenBank/DDBJ whole genome shotgun (WGS) entry which is preliminary data.</text>
</comment>
<proteinExistence type="predicted"/>
<evidence type="ECO:0000313" key="1">
    <source>
        <dbReference type="EMBL" id="PLW24027.1"/>
    </source>
</evidence>
<reference evidence="1 2" key="1">
    <citation type="submission" date="2017-11" db="EMBL/GenBank/DDBJ databases">
        <title>De novo assembly and phasing of dikaryotic genomes from two isolates of Puccinia coronata f. sp. avenae, the causal agent of oat crown rust.</title>
        <authorList>
            <person name="Miller M.E."/>
            <person name="Zhang Y."/>
            <person name="Omidvar V."/>
            <person name="Sperschneider J."/>
            <person name="Schwessinger B."/>
            <person name="Raley C."/>
            <person name="Palmer J.M."/>
            <person name="Garnica D."/>
            <person name="Upadhyaya N."/>
            <person name="Rathjen J."/>
            <person name="Taylor J.M."/>
            <person name="Park R.F."/>
            <person name="Dodds P.N."/>
            <person name="Hirsch C.D."/>
            <person name="Kianian S.F."/>
            <person name="Figueroa M."/>
        </authorList>
    </citation>
    <scope>NUCLEOTIDE SEQUENCE [LARGE SCALE GENOMIC DNA]</scope>
    <source>
        <strain evidence="1">12SD80</strain>
    </source>
</reference>